<name>A0AAJ3RHJ3_PREIN</name>
<evidence type="ECO:0000313" key="1">
    <source>
        <dbReference type="EMBL" id="PIK16876.1"/>
    </source>
</evidence>
<dbReference type="Proteomes" id="UP000229111">
    <property type="component" value="Unassembled WGS sequence"/>
</dbReference>
<gene>
    <name evidence="1" type="ORF">CTI16_11775</name>
</gene>
<dbReference type="AlphaFoldDB" id="A0AAJ3RHJ3"/>
<protein>
    <submittedName>
        <fullName evidence="1">Uncharacterized protein</fullName>
    </submittedName>
</protein>
<accession>A0AAJ3RHJ3</accession>
<sequence length="68" mass="7827">MRFTLHAFFVYNIAFADIIFSCITFENTLGFIKIIPKENSNFDLALRKRLFCDAKPMLLPCKTAAFGM</sequence>
<evidence type="ECO:0000313" key="2">
    <source>
        <dbReference type="Proteomes" id="UP000229111"/>
    </source>
</evidence>
<reference evidence="1 2" key="1">
    <citation type="submission" date="2017-11" db="EMBL/GenBank/DDBJ databases">
        <title>Genome sequencing of Prevotella intermedia KCOM 1101.</title>
        <authorList>
            <person name="Kook J.-K."/>
            <person name="Park S.-N."/>
            <person name="Lim Y.K."/>
        </authorList>
    </citation>
    <scope>NUCLEOTIDE SEQUENCE [LARGE SCALE GENOMIC DNA]</scope>
    <source>
        <strain evidence="1 2">KCOM 1101</strain>
    </source>
</reference>
<organism evidence="1 2">
    <name type="scientific">Prevotella intermedia</name>
    <dbReference type="NCBI Taxonomy" id="28131"/>
    <lineage>
        <taxon>Bacteria</taxon>
        <taxon>Pseudomonadati</taxon>
        <taxon>Bacteroidota</taxon>
        <taxon>Bacteroidia</taxon>
        <taxon>Bacteroidales</taxon>
        <taxon>Prevotellaceae</taxon>
        <taxon>Prevotella</taxon>
    </lineage>
</organism>
<comment type="caution">
    <text evidence="1">The sequence shown here is derived from an EMBL/GenBank/DDBJ whole genome shotgun (WGS) entry which is preliminary data.</text>
</comment>
<proteinExistence type="predicted"/>
<dbReference type="EMBL" id="PEKM01000003">
    <property type="protein sequence ID" value="PIK16876.1"/>
    <property type="molecule type" value="Genomic_DNA"/>
</dbReference>